<feature type="compositionally biased region" description="Polar residues" evidence="1">
    <location>
        <begin position="110"/>
        <end position="129"/>
    </location>
</feature>
<dbReference type="AlphaFoldDB" id="A0A165P6Q0"/>
<name>A0A165P6Q0_9APHY</name>
<dbReference type="Proteomes" id="UP000076727">
    <property type="component" value="Unassembled WGS sequence"/>
</dbReference>
<evidence type="ECO:0000313" key="2">
    <source>
        <dbReference type="EMBL" id="KZT67834.1"/>
    </source>
</evidence>
<sequence>MHRSINAHLDLSKTFTGQDAGSLKRHYAELARVWKAVDRYKDAWPVRDETDDEEEPHPKVRKVDEIQGDVYHPRSPVKVHVDESRKPVARTDYASSASENAERENHHPRSQSSARGLSVRASSSVSNGRIASKHGSPLRGGSRANTRQPDAEVVLAQDIPRSQASIARPQSVACSQSVPRPQAVPAASATKDGDREGFAAVLRFLRSLTPSLEHLAVQFRAAGVKDAERLRVVATWEKRRKWLVDRLRVSPFEERC</sequence>
<feature type="region of interest" description="Disordered" evidence="1">
    <location>
        <begin position="47"/>
        <end position="149"/>
    </location>
</feature>
<gene>
    <name evidence="2" type="ORF">DAEQUDRAFT_766797</name>
</gene>
<proteinExistence type="predicted"/>
<protein>
    <submittedName>
        <fullName evidence="2">Uncharacterized protein</fullName>
    </submittedName>
</protein>
<reference evidence="2 3" key="1">
    <citation type="journal article" date="2016" name="Mol. Biol. Evol.">
        <title>Comparative Genomics of Early-Diverging Mushroom-Forming Fungi Provides Insights into the Origins of Lignocellulose Decay Capabilities.</title>
        <authorList>
            <person name="Nagy L.G."/>
            <person name="Riley R."/>
            <person name="Tritt A."/>
            <person name="Adam C."/>
            <person name="Daum C."/>
            <person name="Floudas D."/>
            <person name="Sun H."/>
            <person name="Yadav J.S."/>
            <person name="Pangilinan J."/>
            <person name="Larsson K.H."/>
            <person name="Matsuura K."/>
            <person name="Barry K."/>
            <person name="Labutti K."/>
            <person name="Kuo R."/>
            <person name="Ohm R.A."/>
            <person name="Bhattacharya S.S."/>
            <person name="Shirouzu T."/>
            <person name="Yoshinaga Y."/>
            <person name="Martin F.M."/>
            <person name="Grigoriev I.V."/>
            <person name="Hibbett D.S."/>
        </authorList>
    </citation>
    <scope>NUCLEOTIDE SEQUENCE [LARGE SCALE GENOMIC DNA]</scope>
    <source>
        <strain evidence="2 3">L-15889</strain>
    </source>
</reference>
<dbReference type="OrthoDB" id="2797907at2759"/>
<organism evidence="2 3">
    <name type="scientific">Daedalea quercina L-15889</name>
    <dbReference type="NCBI Taxonomy" id="1314783"/>
    <lineage>
        <taxon>Eukaryota</taxon>
        <taxon>Fungi</taxon>
        <taxon>Dikarya</taxon>
        <taxon>Basidiomycota</taxon>
        <taxon>Agaricomycotina</taxon>
        <taxon>Agaricomycetes</taxon>
        <taxon>Polyporales</taxon>
        <taxon>Fomitopsis</taxon>
    </lineage>
</organism>
<dbReference type="EMBL" id="KV429072">
    <property type="protein sequence ID" value="KZT67834.1"/>
    <property type="molecule type" value="Genomic_DNA"/>
</dbReference>
<evidence type="ECO:0000313" key="3">
    <source>
        <dbReference type="Proteomes" id="UP000076727"/>
    </source>
</evidence>
<evidence type="ECO:0000256" key="1">
    <source>
        <dbReference type="SAM" id="MobiDB-lite"/>
    </source>
</evidence>
<accession>A0A165P6Q0</accession>
<feature type="compositionally biased region" description="Basic and acidic residues" evidence="1">
    <location>
        <begin position="56"/>
        <end position="65"/>
    </location>
</feature>
<keyword evidence="3" id="KW-1185">Reference proteome</keyword>